<dbReference type="InterPro" id="IPR036005">
    <property type="entry name" value="Creatinase/aminopeptidase-like"/>
</dbReference>
<evidence type="ECO:0000259" key="2">
    <source>
        <dbReference type="Pfam" id="PF01321"/>
    </source>
</evidence>
<evidence type="ECO:0000313" key="4">
    <source>
        <dbReference type="Proteomes" id="UP000594586"/>
    </source>
</evidence>
<reference evidence="3 4" key="1">
    <citation type="submission" date="2020-11" db="EMBL/GenBank/DDBJ databases">
        <title>Corynebacterium sp. MC1420.</title>
        <authorList>
            <person name="Zhou J."/>
        </authorList>
    </citation>
    <scope>NUCLEOTIDE SEQUENCE [LARGE SCALE GENOMIC DNA]</scope>
    <source>
        <strain evidence="3 4">MC1420</strain>
    </source>
</reference>
<feature type="domain" description="Creatinase N-terminal" evidence="2">
    <location>
        <begin position="9"/>
        <end position="125"/>
    </location>
</feature>
<dbReference type="Pfam" id="PF01321">
    <property type="entry name" value="Creatinase_N"/>
    <property type="match status" value="1"/>
</dbReference>
<protein>
    <submittedName>
        <fullName evidence="3">Aminopeptidase P family protein</fullName>
    </submittedName>
</protein>
<dbReference type="PANTHER" id="PTHR46112">
    <property type="entry name" value="AMINOPEPTIDASE"/>
    <property type="match status" value="1"/>
</dbReference>
<keyword evidence="3" id="KW-0645">Protease</keyword>
<dbReference type="InterPro" id="IPR000587">
    <property type="entry name" value="Creatinase_N"/>
</dbReference>
<organism evidence="3 4">
    <name type="scientific">Corynebacterium qintianiae</name>
    <dbReference type="NCBI Taxonomy" id="2709392"/>
    <lineage>
        <taxon>Bacteria</taxon>
        <taxon>Bacillati</taxon>
        <taxon>Actinomycetota</taxon>
        <taxon>Actinomycetes</taxon>
        <taxon>Mycobacteriales</taxon>
        <taxon>Corynebacteriaceae</taxon>
        <taxon>Corynebacterium</taxon>
    </lineage>
</organism>
<dbReference type="KEGG" id="cqn:G7Y29_05365"/>
<keyword evidence="3" id="KW-0031">Aminopeptidase</keyword>
<accession>A0A7T0PGS4</accession>
<dbReference type="SUPFAM" id="SSF53092">
    <property type="entry name" value="Creatinase/prolidase N-terminal domain"/>
    <property type="match status" value="1"/>
</dbReference>
<dbReference type="Pfam" id="PF00557">
    <property type="entry name" value="Peptidase_M24"/>
    <property type="match status" value="1"/>
</dbReference>
<dbReference type="InterPro" id="IPR029149">
    <property type="entry name" value="Creatin/AminoP/Spt16_N"/>
</dbReference>
<evidence type="ECO:0000313" key="3">
    <source>
        <dbReference type="EMBL" id="QPK84182.1"/>
    </source>
</evidence>
<dbReference type="SUPFAM" id="SSF55920">
    <property type="entry name" value="Creatinase/aminopeptidase"/>
    <property type="match status" value="1"/>
</dbReference>
<keyword evidence="4" id="KW-1185">Reference proteome</keyword>
<dbReference type="InterPro" id="IPR050659">
    <property type="entry name" value="Peptidase_M24B"/>
</dbReference>
<feature type="domain" description="Peptidase M24" evidence="1">
    <location>
        <begin position="139"/>
        <end position="340"/>
    </location>
</feature>
<dbReference type="Gene3D" id="3.40.350.10">
    <property type="entry name" value="Creatinase/prolidase N-terminal domain"/>
    <property type="match status" value="1"/>
</dbReference>
<dbReference type="InterPro" id="IPR000994">
    <property type="entry name" value="Pept_M24"/>
</dbReference>
<dbReference type="AlphaFoldDB" id="A0A7T0PGS4"/>
<name>A0A7T0PGS4_9CORY</name>
<gene>
    <name evidence="3" type="ORF">G7Y29_05365</name>
</gene>
<dbReference type="Gene3D" id="3.90.230.10">
    <property type="entry name" value="Creatinase/methionine aminopeptidase superfamily"/>
    <property type="match status" value="1"/>
</dbReference>
<dbReference type="GO" id="GO:0004177">
    <property type="term" value="F:aminopeptidase activity"/>
    <property type="evidence" value="ECO:0007669"/>
    <property type="project" value="UniProtKB-KW"/>
</dbReference>
<proteinExistence type="predicted"/>
<evidence type="ECO:0000259" key="1">
    <source>
        <dbReference type="Pfam" id="PF00557"/>
    </source>
</evidence>
<dbReference type="RefSeq" id="WP_165004183.1">
    <property type="nucleotide sequence ID" value="NZ_CP064955.1"/>
</dbReference>
<keyword evidence="3" id="KW-0378">Hydrolase</keyword>
<sequence length="355" mass="38038">MTSPAYSRRVNRAQQLVGEAGLAGLVVGSGSQLRYLTGLTLSSHERLTALVVPAEGEPVLVVPATDAAGLDDHYVVTWRDGDNPYRLCAKFTGEGTVALGTALTADHVLRLQTHFRETVLAQDVLAQLFMVKDDAEIAALRQAGEAIDRVHARVPELLKPGRTEADVAADLRRLILQDHAAVDFVIVGSGPNGANPHHDYSSRVLEPGDPVVVDIGGTLVSGYRSDCTRTYQVKGVRDPEFLRAYETLVAAQASAVASVRPGVTAGEIDAAARELIERAGYGNYFSHRTGHGIGLDTHEAPYIIGGSDQVINKGMAFSVEPGIYVPGKWGMRVEDIVVVTGDGCERLNNQPRDLQ</sequence>
<dbReference type="EMBL" id="CP064955">
    <property type="protein sequence ID" value="QPK84182.1"/>
    <property type="molecule type" value="Genomic_DNA"/>
</dbReference>
<dbReference type="PANTHER" id="PTHR46112:SF3">
    <property type="entry name" value="AMINOPEPTIDASE YPDF"/>
    <property type="match status" value="1"/>
</dbReference>
<dbReference type="Proteomes" id="UP000594586">
    <property type="component" value="Chromosome"/>
</dbReference>